<reference evidence="4" key="1">
    <citation type="submission" date="2021-01" db="EMBL/GenBank/DDBJ databases">
        <title>Whole genome shotgun sequence of Actinocatenispora rupis NBRC 107355.</title>
        <authorList>
            <person name="Komaki H."/>
            <person name="Tamura T."/>
        </authorList>
    </citation>
    <scope>NUCLEOTIDE SEQUENCE</scope>
    <source>
        <strain evidence="4">NBRC 107355</strain>
    </source>
</reference>
<evidence type="ECO:0000256" key="2">
    <source>
        <dbReference type="SAM" id="Phobius"/>
    </source>
</evidence>
<evidence type="ECO:0000313" key="4">
    <source>
        <dbReference type="EMBL" id="GID14835.1"/>
    </source>
</evidence>
<dbReference type="PANTHER" id="PTHR21180:SF32">
    <property type="entry name" value="ENDONUCLEASE_EXONUCLEASE_PHOSPHATASE FAMILY DOMAIN-CONTAINING PROTEIN 1"/>
    <property type="match status" value="1"/>
</dbReference>
<feature type="compositionally biased region" description="Pro residues" evidence="1">
    <location>
        <begin position="36"/>
        <end position="49"/>
    </location>
</feature>
<dbReference type="InterPro" id="IPR003583">
    <property type="entry name" value="Hlx-hairpin-Hlx_DNA-bd_motif"/>
</dbReference>
<evidence type="ECO:0000313" key="5">
    <source>
        <dbReference type="Proteomes" id="UP000612808"/>
    </source>
</evidence>
<keyword evidence="2" id="KW-0472">Membrane</keyword>
<dbReference type="SMART" id="SM00278">
    <property type="entry name" value="HhH1"/>
    <property type="match status" value="2"/>
</dbReference>
<dbReference type="GO" id="GO:0003677">
    <property type="term" value="F:DNA binding"/>
    <property type="evidence" value="ECO:0007669"/>
    <property type="project" value="InterPro"/>
</dbReference>
<dbReference type="InterPro" id="IPR051675">
    <property type="entry name" value="Endo/Exo/Phosphatase_dom_1"/>
</dbReference>
<keyword evidence="2" id="KW-1133">Transmembrane helix</keyword>
<evidence type="ECO:0000259" key="3">
    <source>
        <dbReference type="SMART" id="SM00278"/>
    </source>
</evidence>
<gene>
    <name evidence="4" type="ORF">Aru02nite_57240</name>
</gene>
<dbReference type="NCBIfam" id="TIGR00426">
    <property type="entry name" value="competence protein ComEA helix-hairpin-helix repeat region"/>
    <property type="match status" value="1"/>
</dbReference>
<sequence length="402" mass="41522">MIATRRIVPATVYRRLSEILPPGRRRPRTASSVPPDDGPPDPLGTPAPPLRSAVWDGRLSRPLADLSAPGWRPPVEPYDGVDPLAELRSRAAPGMPPAGPDAVPDRALGRRAVAADPDEPPLSTVDDGVGVPERHGAAPRGGPAHPPRAEVGRSAESAPDRAMASAPGPDDTATVVEWDTRTATGDDPAPEDGWPGRTARLLGVRRALLDPGRRGLRALVVVALLAVAVAAGIAWWLRPAAETVPPPAVPTETAAAAHATADRSMVVSVIGRVRHPGLVRLPAGARVADALRAAGGPLPGTNLTALNLARKVADGEQIAVGVTVPPAAAGQGADPPDGTGKINLNTASAEELDKLPGIGPSLAQRIVTYRTEHGGFRSIDELKQVSGIGDSRFADLKDLVTV</sequence>
<dbReference type="InterPro" id="IPR010994">
    <property type="entry name" value="RuvA_2-like"/>
</dbReference>
<evidence type="ECO:0000256" key="1">
    <source>
        <dbReference type="SAM" id="MobiDB-lite"/>
    </source>
</evidence>
<accession>A0A8J3J4Z8</accession>
<dbReference type="Gene3D" id="3.10.560.10">
    <property type="entry name" value="Outer membrane lipoprotein wza domain like"/>
    <property type="match status" value="1"/>
</dbReference>
<protein>
    <recommendedName>
        <fullName evidence="3">Helix-hairpin-helix DNA-binding motif class 1 domain-containing protein</fullName>
    </recommendedName>
</protein>
<proteinExistence type="predicted"/>
<dbReference type="GO" id="GO:0015627">
    <property type="term" value="C:type II protein secretion system complex"/>
    <property type="evidence" value="ECO:0007669"/>
    <property type="project" value="TreeGrafter"/>
</dbReference>
<dbReference type="PANTHER" id="PTHR21180">
    <property type="entry name" value="ENDONUCLEASE/EXONUCLEASE/PHOSPHATASE FAMILY DOMAIN-CONTAINING PROTEIN 1"/>
    <property type="match status" value="1"/>
</dbReference>
<dbReference type="Pfam" id="PF10531">
    <property type="entry name" value="SLBB"/>
    <property type="match status" value="1"/>
</dbReference>
<feature type="domain" description="Helix-hairpin-helix DNA-binding motif class 1" evidence="3">
    <location>
        <begin position="350"/>
        <end position="369"/>
    </location>
</feature>
<dbReference type="InterPro" id="IPR004509">
    <property type="entry name" value="Competence_ComEA_HhH"/>
</dbReference>
<feature type="transmembrane region" description="Helical" evidence="2">
    <location>
        <begin position="215"/>
        <end position="237"/>
    </location>
</feature>
<dbReference type="GO" id="GO:0015628">
    <property type="term" value="P:protein secretion by the type II secretion system"/>
    <property type="evidence" value="ECO:0007669"/>
    <property type="project" value="TreeGrafter"/>
</dbReference>
<keyword evidence="2" id="KW-0812">Transmembrane</keyword>
<organism evidence="4 5">
    <name type="scientific">Actinocatenispora rupis</name>
    <dbReference type="NCBI Taxonomy" id="519421"/>
    <lineage>
        <taxon>Bacteria</taxon>
        <taxon>Bacillati</taxon>
        <taxon>Actinomycetota</taxon>
        <taxon>Actinomycetes</taxon>
        <taxon>Micromonosporales</taxon>
        <taxon>Micromonosporaceae</taxon>
        <taxon>Actinocatenispora</taxon>
    </lineage>
</organism>
<dbReference type="RefSeq" id="WP_239077008.1">
    <property type="nucleotide sequence ID" value="NZ_BAAAZM010000004.1"/>
</dbReference>
<dbReference type="AlphaFoldDB" id="A0A8J3J4Z8"/>
<dbReference type="EMBL" id="BOMB01000033">
    <property type="protein sequence ID" value="GID14835.1"/>
    <property type="molecule type" value="Genomic_DNA"/>
</dbReference>
<dbReference type="Proteomes" id="UP000612808">
    <property type="component" value="Unassembled WGS sequence"/>
</dbReference>
<comment type="caution">
    <text evidence="4">The sequence shown here is derived from an EMBL/GenBank/DDBJ whole genome shotgun (WGS) entry which is preliminary data.</text>
</comment>
<dbReference type="SUPFAM" id="SSF47781">
    <property type="entry name" value="RuvA domain 2-like"/>
    <property type="match status" value="1"/>
</dbReference>
<dbReference type="Gene3D" id="1.10.150.320">
    <property type="entry name" value="Photosystem II 12 kDa extrinsic protein"/>
    <property type="match status" value="1"/>
</dbReference>
<dbReference type="GO" id="GO:0006281">
    <property type="term" value="P:DNA repair"/>
    <property type="evidence" value="ECO:0007669"/>
    <property type="project" value="InterPro"/>
</dbReference>
<dbReference type="InterPro" id="IPR019554">
    <property type="entry name" value="Soluble_ligand-bd"/>
</dbReference>
<name>A0A8J3J4Z8_9ACTN</name>
<dbReference type="Pfam" id="PF12836">
    <property type="entry name" value="HHH_3"/>
    <property type="match status" value="1"/>
</dbReference>
<feature type="region of interest" description="Disordered" evidence="1">
    <location>
        <begin position="19"/>
        <end position="174"/>
    </location>
</feature>
<keyword evidence="5" id="KW-1185">Reference proteome</keyword>
<feature type="domain" description="Helix-hairpin-helix DNA-binding motif class 1" evidence="3">
    <location>
        <begin position="380"/>
        <end position="399"/>
    </location>
</feature>